<feature type="chain" id="PRO_5038952969" description="Immunoglobulin domain-containing protein" evidence="3">
    <location>
        <begin position="22"/>
        <end position="206"/>
    </location>
</feature>
<dbReference type="InterPro" id="IPR013783">
    <property type="entry name" value="Ig-like_fold"/>
</dbReference>
<dbReference type="EMBL" id="JAFDVH010000013">
    <property type="protein sequence ID" value="KAG7465936.1"/>
    <property type="molecule type" value="Genomic_DNA"/>
</dbReference>
<dbReference type="OrthoDB" id="10010359at2759"/>
<feature type="signal peptide" evidence="3">
    <location>
        <begin position="1"/>
        <end position="21"/>
    </location>
</feature>
<evidence type="ECO:0000256" key="2">
    <source>
        <dbReference type="SAM" id="Phobius"/>
    </source>
</evidence>
<evidence type="ECO:0000256" key="1">
    <source>
        <dbReference type="SAM" id="MobiDB-lite"/>
    </source>
</evidence>
<comment type="caution">
    <text evidence="5">The sequence shown here is derived from an EMBL/GenBank/DDBJ whole genome shotgun (WGS) entry which is preliminary data.</text>
</comment>
<keyword evidence="2" id="KW-0812">Transmembrane</keyword>
<evidence type="ECO:0000256" key="3">
    <source>
        <dbReference type="SAM" id="SignalP"/>
    </source>
</evidence>
<dbReference type="Proteomes" id="UP001046870">
    <property type="component" value="Chromosome 13"/>
</dbReference>
<accession>A0A9D3T8W8</accession>
<protein>
    <recommendedName>
        <fullName evidence="4">Immunoglobulin domain-containing protein</fullName>
    </recommendedName>
</protein>
<dbReference type="Gene3D" id="2.60.40.10">
    <property type="entry name" value="Immunoglobulins"/>
    <property type="match status" value="1"/>
</dbReference>
<dbReference type="SUPFAM" id="SSF48726">
    <property type="entry name" value="Immunoglobulin"/>
    <property type="match status" value="1"/>
</dbReference>
<keyword evidence="6" id="KW-1185">Reference proteome</keyword>
<dbReference type="SMART" id="SM00409">
    <property type="entry name" value="IG"/>
    <property type="match status" value="1"/>
</dbReference>
<feature type="transmembrane region" description="Helical" evidence="2">
    <location>
        <begin position="153"/>
        <end position="174"/>
    </location>
</feature>
<dbReference type="AlphaFoldDB" id="A0A9D3T8W8"/>
<sequence>MYDLSVALIFTLILTDHKVSGRTDLMTVRIMSDVRLHCDIKHEKETLWFGQRPNDVPFLSLSASKKSHATSDLFTQYITGADPRFAVAFDVSAGSVYLTILNVTESDQALYFCASMRKGSLHLGNGTRIVVSGGAEEESTRPPPQFDCVPGQVHLAFVSLICVLVCTLGLCYCVQQVLKKEQKSSEGQGRQTVASSFKEEDIETQD</sequence>
<dbReference type="Pfam" id="PF07686">
    <property type="entry name" value="V-set"/>
    <property type="match status" value="1"/>
</dbReference>
<dbReference type="InterPro" id="IPR036179">
    <property type="entry name" value="Ig-like_dom_sf"/>
</dbReference>
<keyword evidence="2" id="KW-1133">Transmembrane helix</keyword>
<proteinExistence type="predicted"/>
<name>A0A9D3T8W8_MEGAT</name>
<feature type="domain" description="Immunoglobulin" evidence="4">
    <location>
        <begin position="23"/>
        <end position="132"/>
    </location>
</feature>
<evidence type="ECO:0000259" key="4">
    <source>
        <dbReference type="SMART" id="SM00409"/>
    </source>
</evidence>
<evidence type="ECO:0000313" key="6">
    <source>
        <dbReference type="Proteomes" id="UP001046870"/>
    </source>
</evidence>
<organism evidence="5 6">
    <name type="scientific">Megalops atlanticus</name>
    <name type="common">Tarpon</name>
    <name type="synonym">Clupea gigantea</name>
    <dbReference type="NCBI Taxonomy" id="7932"/>
    <lineage>
        <taxon>Eukaryota</taxon>
        <taxon>Metazoa</taxon>
        <taxon>Chordata</taxon>
        <taxon>Craniata</taxon>
        <taxon>Vertebrata</taxon>
        <taxon>Euteleostomi</taxon>
        <taxon>Actinopterygii</taxon>
        <taxon>Neopterygii</taxon>
        <taxon>Teleostei</taxon>
        <taxon>Elopiformes</taxon>
        <taxon>Megalopidae</taxon>
        <taxon>Megalops</taxon>
    </lineage>
</organism>
<dbReference type="InterPro" id="IPR003599">
    <property type="entry name" value="Ig_sub"/>
</dbReference>
<feature type="compositionally biased region" description="Polar residues" evidence="1">
    <location>
        <begin position="185"/>
        <end position="195"/>
    </location>
</feature>
<reference evidence="5" key="1">
    <citation type="submission" date="2021-01" db="EMBL/GenBank/DDBJ databases">
        <authorList>
            <person name="Zahm M."/>
            <person name="Roques C."/>
            <person name="Cabau C."/>
            <person name="Klopp C."/>
            <person name="Donnadieu C."/>
            <person name="Jouanno E."/>
            <person name="Lampietro C."/>
            <person name="Louis A."/>
            <person name="Herpin A."/>
            <person name="Echchiki A."/>
            <person name="Berthelot C."/>
            <person name="Parey E."/>
            <person name="Roest-Crollius H."/>
            <person name="Braasch I."/>
            <person name="Postlethwait J."/>
            <person name="Bobe J."/>
            <person name="Montfort J."/>
            <person name="Bouchez O."/>
            <person name="Begum T."/>
            <person name="Mejri S."/>
            <person name="Adams A."/>
            <person name="Chen W.-J."/>
            <person name="Guiguen Y."/>
        </authorList>
    </citation>
    <scope>NUCLEOTIDE SEQUENCE</scope>
    <source>
        <strain evidence="5">YG-15Mar2019-1</strain>
        <tissue evidence="5">Brain</tissue>
    </source>
</reference>
<evidence type="ECO:0000313" key="5">
    <source>
        <dbReference type="EMBL" id="KAG7465936.1"/>
    </source>
</evidence>
<keyword evidence="3" id="KW-0732">Signal</keyword>
<dbReference type="InterPro" id="IPR013106">
    <property type="entry name" value="Ig_V-set"/>
</dbReference>
<gene>
    <name evidence="5" type="ORF">MATL_G00159430</name>
</gene>
<feature type="region of interest" description="Disordered" evidence="1">
    <location>
        <begin position="181"/>
        <end position="206"/>
    </location>
</feature>
<keyword evidence="2" id="KW-0472">Membrane</keyword>